<evidence type="ECO:0000313" key="3">
    <source>
        <dbReference type="Proteomes" id="UP000596742"/>
    </source>
</evidence>
<protein>
    <recommendedName>
        <fullName evidence="4">Ankyrin repeat domain-containing protein</fullName>
    </recommendedName>
</protein>
<keyword evidence="1" id="KW-0040">ANK repeat</keyword>
<sequence length="64" mass="7334">DGETALHLAARKGHINITQLLIDQGSSPWVKTKWGETPYDMATSIITYSEEQKRKKKEVMDFLK</sequence>
<evidence type="ECO:0000256" key="1">
    <source>
        <dbReference type="PROSITE-ProRule" id="PRU00023"/>
    </source>
</evidence>
<dbReference type="PROSITE" id="PS50088">
    <property type="entry name" value="ANK_REPEAT"/>
    <property type="match status" value="1"/>
</dbReference>
<dbReference type="SUPFAM" id="SSF48403">
    <property type="entry name" value="Ankyrin repeat"/>
    <property type="match status" value="1"/>
</dbReference>
<keyword evidence="3" id="KW-1185">Reference proteome</keyword>
<dbReference type="InterPro" id="IPR002110">
    <property type="entry name" value="Ankyrin_rpt"/>
</dbReference>
<evidence type="ECO:0000313" key="2">
    <source>
        <dbReference type="EMBL" id="VDI09540.1"/>
    </source>
</evidence>
<dbReference type="Pfam" id="PF13857">
    <property type="entry name" value="Ank_5"/>
    <property type="match status" value="1"/>
</dbReference>
<gene>
    <name evidence="2" type="ORF">MGAL_10B026097</name>
</gene>
<dbReference type="OrthoDB" id="5946465at2759"/>
<dbReference type="PROSITE" id="PS50297">
    <property type="entry name" value="ANK_REP_REGION"/>
    <property type="match status" value="1"/>
</dbReference>
<comment type="caution">
    <text evidence="2">The sequence shown here is derived from an EMBL/GenBank/DDBJ whole genome shotgun (WGS) entry which is preliminary data.</text>
</comment>
<dbReference type="InterPro" id="IPR036770">
    <property type="entry name" value="Ankyrin_rpt-contain_sf"/>
</dbReference>
<reference evidence="2" key="1">
    <citation type="submission" date="2018-11" db="EMBL/GenBank/DDBJ databases">
        <authorList>
            <person name="Alioto T."/>
            <person name="Alioto T."/>
        </authorList>
    </citation>
    <scope>NUCLEOTIDE SEQUENCE</scope>
</reference>
<dbReference type="SMART" id="SM00248">
    <property type="entry name" value="ANK"/>
    <property type="match status" value="1"/>
</dbReference>
<name>A0A8B6CVN2_MYTGA</name>
<dbReference type="AlphaFoldDB" id="A0A8B6CVN2"/>
<accession>A0A8B6CVN2</accession>
<dbReference type="Gene3D" id="1.25.40.20">
    <property type="entry name" value="Ankyrin repeat-containing domain"/>
    <property type="match status" value="1"/>
</dbReference>
<dbReference type="EMBL" id="UYJE01002298">
    <property type="protein sequence ID" value="VDI09540.1"/>
    <property type="molecule type" value="Genomic_DNA"/>
</dbReference>
<dbReference type="Proteomes" id="UP000596742">
    <property type="component" value="Unassembled WGS sequence"/>
</dbReference>
<feature type="non-terminal residue" evidence="2">
    <location>
        <position position="1"/>
    </location>
</feature>
<evidence type="ECO:0008006" key="4">
    <source>
        <dbReference type="Google" id="ProtNLM"/>
    </source>
</evidence>
<proteinExistence type="predicted"/>
<organism evidence="2 3">
    <name type="scientific">Mytilus galloprovincialis</name>
    <name type="common">Mediterranean mussel</name>
    <dbReference type="NCBI Taxonomy" id="29158"/>
    <lineage>
        <taxon>Eukaryota</taxon>
        <taxon>Metazoa</taxon>
        <taxon>Spiralia</taxon>
        <taxon>Lophotrochozoa</taxon>
        <taxon>Mollusca</taxon>
        <taxon>Bivalvia</taxon>
        <taxon>Autobranchia</taxon>
        <taxon>Pteriomorphia</taxon>
        <taxon>Mytilida</taxon>
        <taxon>Mytiloidea</taxon>
        <taxon>Mytilidae</taxon>
        <taxon>Mytilinae</taxon>
        <taxon>Mytilus</taxon>
    </lineage>
</organism>
<feature type="non-terminal residue" evidence="2">
    <location>
        <position position="64"/>
    </location>
</feature>
<feature type="repeat" description="ANK" evidence="1">
    <location>
        <begin position="1"/>
        <end position="33"/>
    </location>
</feature>